<keyword evidence="2" id="KW-1185">Reference proteome</keyword>
<reference evidence="1 2" key="1">
    <citation type="submission" date="2019-07" db="EMBL/GenBank/DDBJ databases">
        <authorList>
            <person name="Kim J."/>
        </authorList>
    </citation>
    <scope>NUCLEOTIDE SEQUENCE [LARGE SCALE GENOMIC DNA]</scope>
    <source>
        <strain evidence="1 2">N4</strain>
    </source>
</reference>
<name>A0A559IPL6_9BACL</name>
<keyword evidence="1" id="KW-0808">Transferase</keyword>
<dbReference type="AlphaFoldDB" id="A0A559IPL6"/>
<dbReference type="EMBL" id="VNJK01000002">
    <property type="protein sequence ID" value="TVX89575.1"/>
    <property type="molecule type" value="Genomic_DNA"/>
</dbReference>
<dbReference type="GO" id="GO:0016301">
    <property type="term" value="F:kinase activity"/>
    <property type="evidence" value="ECO:0007669"/>
    <property type="project" value="UniProtKB-KW"/>
</dbReference>
<sequence length="160" mass="18515">MITQFIQDMYEQLERELPEQAGIQLSADLHNIRLQDMAVRLHHVEMAHKERLALLGCYALVLLSLRIHDQLPTDPATAGRSVLDGDFIMSFYLQFALRHGFIDLIAELAPVIKQVQLKRAEQKLADEANIHKQTIKFIAKRYKKLYPLTQTFKQVTYDVV</sequence>
<proteinExistence type="predicted"/>
<dbReference type="OrthoDB" id="2624238at2"/>
<protein>
    <submittedName>
        <fullName evidence="1">Adenylate kinase and related kinase</fullName>
    </submittedName>
</protein>
<evidence type="ECO:0000313" key="2">
    <source>
        <dbReference type="Proteomes" id="UP000318102"/>
    </source>
</evidence>
<keyword evidence="1" id="KW-0418">Kinase</keyword>
<dbReference type="RefSeq" id="WP_144992204.1">
    <property type="nucleotide sequence ID" value="NZ_VNJK01000002.1"/>
</dbReference>
<accession>A0A559IPL6</accession>
<dbReference type="Proteomes" id="UP000318102">
    <property type="component" value="Unassembled WGS sequence"/>
</dbReference>
<organism evidence="1 2">
    <name type="scientific">Paenibacillus agilis</name>
    <dbReference type="NCBI Taxonomy" id="3020863"/>
    <lineage>
        <taxon>Bacteria</taxon>
        <taxon>Bacillati</taxon>
        <taxon>Bacillota</taxon>
        <taxon>Bacilli</taxon>
        <taxon>Bacillales</taxon>
        <taxon>Paenibacillaceae</taxon>
        <taxon>Paenibacillus</taxon>
    </lineage>
</organism>
<comment type="caution">
    <text evidence="1">The sequence shown here is derived from an EMBL/GenBank/DDBJ whole genome shotgun (WGS) entry which is preliminary data.</text>
</comment>
<evidence type="ECO:0000313" key="1">
    <source>
        <dbReference type="EMBL" id="TVX89575.1"/>
    </source>
</evidence>
<gene>
    <name evidence="1" type="ORF">FPZ44_17500</name>
</gene>